<sequence>MKRLHLHIALLCGLLLLLPSSLLTAADEVTPEIKDIIVTTSDVDLLLFATVKNGFTQEMIEGVKSGIPVVFTYQLELIKTSGNWLNTSLVESSVTHTLSFDAERQEYRITFSDQEGKAVTTTDLDEAKRLTAELNGVKVIALSQLIPDAPYAIHFKVTLKKGSLPLGMHRILPFSSLWDFETDWRTIEFRY</sequence>
<dbReference type="AlphaFoldDB" id="A0A7U4DNL4"/>
<dbReference type="InterPro" id="IPR025500">
    <property type="entry name" value="DUF4390"/>
</dbReference>
<feature type="signal peptide" evidence="1">
    <location>
        <begin position="1"/>
        <end position="25"/>
    </location>
</feature>
<dbReference type="EMBL" id="CP002364">
    <property type="protein sequence ID" value="ADW17139.1"/>
    <property type="molecule type" value="Genomic_DNA"/>
</dbReference>
<name>A0A7U4DNL4_DESPD</name>
<accession>A0A7U4DNL4</accession>
<feature type="chain" id="PRO_5031263361" description="DUF4390 domain-containing protein" evidence="1">
    <location>
        <begin position="26"/>
        <end position="191"/>
    </location>
</feature>
<gene>
    <name evidence="2" type="ordered locus">Despr_0965</name>
</gene>
<organism evidence="2 3">
    <name type="scientific">Desulfobulbus propionicus (strain ATCC 33891 / DSM 2032 / VKM B-1956 / 1pr3)</name>
    <dbReference type="NCBI Taxonomy" id="577650"/>
    <lineage>
        <taxon>Bacteria</taxon>
        <taxon>Pseudomonadati</taxon>
        <taxon>Thermodesulfobacteriota</taxon>
        <taxon>Desulfobulbia</taxon>
        <taxon>Desulfobulbales</taxon>
        <taxon>Desulfobulbaceae</taxon>
        <taxon>Desulfobulbus</taxon>
    </lineage>
</organism>
<dbReference type="Proteomes" id="UP000006365">
    <property type="component" value="Chromosome"/>
</dbReference>
<evidence type="ECO:0000313" key="3">
    <source>
        <dbReference type="Proteomes" id="UP000006365"/>
    </source>
</evidence>
<keyword evidence="1" id="KW-0732">Signal</keyword>
<dbReference type="Pfam" id="PF14334">
    <property type="entry name" value="DUF4390"/>
    <property type="match status" value="1"/>
</dbReference>
<evidence type="ECO:0000256" key="1">
    <source>
        <dbReference type="SAM" id="SignalP"/>
    </source>
</evidence>
<dbReference type="KEGG" id="dpr:Despr_0965"/>
<evidence type="ECO:0008006" key="4">
    <source>
        <dbReference type="Google" id="ProtNLM"/>
    </source>
</evidence>
<protein>
    <recommendedName>
        <fullName evidence="4">DUF4390 domain-containing protein</fullName>
    </recommendedName>
</protein>
<keyword evidence="3" id="KW-1185">Reference proteome</keyword>
<proteinExistence type="predicted"/>
<reference evidence="2 3" key="1">
    <citation type="journal article" date="2011" name="Stand. Genomic Sci.">
        <title>Complete genome sequence of Desulfobulbus propionicus type strain (1pr3).</title>
        <authorList>
            <person name="Pagani I."/>
            <person name="Lapidus A."/>
            <person name="Nolan M."/>
            <person name="Lucas S."/>
            <person name="Hammon N."/>
            <person name="Deshpande S."/>
            <person name="Cheng J.F."/>
            <person name="Chertkov O."/>
            <person name="Davenport K."/>
            <person name="Tapia R."/>
            <person name="Han C."/>
            <person name="Goodwin L."/>
            <person name="Pitluck S."/>
            <person name="Liolios K."/>
            <person name="Mavromatis K."/>
            <person name="Ivanova N."/>
            <person name="Mikhailova N."/>
            <person name="Pati A."/>
            <person name="Chen A."/>
            <person name="Palaniappan K."/>
            <person name="Land M."/>
            <person name="Hauser L."/>
            <person name="Chang Y.J."/>
            <person name="Jeffries C.D."/>
            <person name="Detter J.C."/>
            <person name="Brambilla E."/>
            <person name="Kannan K.P."/>
            <person name="Djao O.D."/>
            <person name="Rohde M."/>
            <person name="Pukall R."/>
            <person name="Spring S."/>
            <person name="Goker M."/>
            <person name="Sikorski J."/>
            <person name="Woyke T."/>
            <person name="Bristow J."/>
            <person name="Eisen J.A."/>
            <person name="Markowitz V."/>
            <person name="Hugenholtz P."/>
            <person name="Kyrpides N.C."/>
            <person name="Klenk H.P."/>
        </authorList>
    </citation>
    <scope>NUCLEOTIDE SEQUENCE [LARGE SCALE GENOMIC DNA]</scope>
    <source>
        <strain evidence="3">ATCC 33891 / DSM 2032 / 1pr3</strain>
    </source>
</reference>
<dbReference type="RefSeq" id="WP_015723683.1">
    <property type="nucleotide sequence ID" value="NC_014972.1"/>
</dbReference>
<evidence type="ECO:0000313" key="2">
    <source>
        <dbReference type="EMBL" id="ADW17139.1"/>
    </source>
</evidence>